<dbReference type="NCBIfam" id="TIGR00254">
    <property type="entry name" value="GGDEF"/>
    <property type="match status" value="1"/>
</dbReference>
<dbReference type="EMBL" id="CP025746">
    <property type="protein sequence ID" value="QAA35149.1"/>
    <property type="molecule type" value="Genomic_DNA"/>
</dbReference>
<dbReference type="OrthoDB" id="9805474at2"/>
<name>A0A410E1D4_9CLOT</name>
<evidence type="ECO:0000313" key="4">
    <source>
        <dbReference type="Proteomes" id="UP000286268"/>
    </source>
</evidence>
<feature type="domain" description="GGDEF" evidence="2">
    <location>
        <begin position="95"/>
        <end position="226"/>
    </location>
</feature>
<evidence type="ECO:0000259" key="2">
    <source>
        <dbReference type="PROSITE" id="PS50887"/>
    </source>
</evidence>
<dbReference type="KEGG" id="cmah:C1I91_27835"/>
<reference evidence="3 4" key="1">
    <citation type="submission" date="2018-01" db="EMBL/GenBank/DDBJ databases">
        <title>Genome Sequencing and Assembly of Anaerobacter polyendosporus strain CT4.</title>
        <authorList>
            <person name="Tachaapaikoon C."/>
            <person name="Sutheeworapong S."/>
            <person name="Jenjaroenpun P."/>
            <person name="Wongsurawat T."/>
            <person name="Nookeaw I."/>
            <person name="Cheawchanlertfa P."/>
            <person name="Kosugi A."/>
            <person name="Cheevadhanarak S."/>
            <person name="Ratanakhanokchai K."/>
        </authorList>
    </citation>
    <scope>NUCLEOTIDE SEQUENCE [LARGE SCALE GENOMIC DNA]</scope>
    <source>
        <strain evidence="3 4">CT4</strain>
    </source>
</reference>
<protein>
    <submittedName>
        <fullName evidence="3">GGDEF domain-containing protein</fullName>
    </submittedName>
</protein>
<dbReference type="CDD" id="cd01949">
    <property type="entry name" value="GGDEF"/>
    <property type="match status" value="1"/>
</dbReference>
<dbReference type="InterPro" id="IPR050469">
    <property type="entry name" value="Diguanylate_Cyclase"/>
</dbReference>
<keyword evidence="1" id="KW-1133">Transmembrane helix</keyword>
<dbReference type="RefSeq" id="WP_128215840.1">
    <property type="nucleotide sequence ID" value="NZ_CP025746.1"/>
</dbReference>
<keyword evidence="1" id="KW-0472">Membrane</keyword>
<dbReference type="SUPFAM" id="SSF55073">
    <property type="entry name" value="Nucleotide cyclase"/>
    <property type="match status" value="1"/>
</dbReference>
<dbReference type="PANTHER" id="PTHR45138">
    <property type="entry name" value="REGULATORY COMPONENTS OF SENSORY TRANSDUCTION SYSTEM"/>
    <property type="match status" value="1"/>
</dbReference>
<organism evidence="3 4">
    <name type="scientific">Clostridium manihotivorum</name>
    <dbReference type="NCBI Taxonomy" id="2320868"/>
    <lineage>
        <taxon>Bacteria</taxon>
        <taxon>Bacillati</taxon>
        <taxon>Bacillota</taxon>
        <taxon>Clostridia</taxon>
        <taxon>Eubacteriales</taxon>
        <taxon>Clostridiaceae</taxon>
        <taxon>Clostridium</taxon>
    </lineage>
</organism>
<dbReference type="FunFam" id="3.30.70.270:FF:000001">
    <property type="entry name" value="Diguanylate cyclase domain protein"/>
    <property type="match status" value="1"/>
</dbReference>
<feature type="transmembrane region" description="Helical" evidence="1">
    <location>
        <begin position="12"/>
        <end position="31"/>
    </location>
</feature>
<proteinExistence type="predicted"/>
<gene>
    <name evidence="3" type="ORF">C1I91_27835</name>
</gene>
<dbReference type="Pfam" id="PF00990">
    <property type="entry name" value="GGDEF"/>
    <property type="match status" value="1"/>
</dbReference>
<dbReference type="InterPro" id="IPR000160">
    <property type="entry name" value="GGDEF_dom"/>
</dbReference>
<dbReference type="GO" id="GO:1902201">
    <property type="term" value="P:negative regulation of bacterial-type flagellum-dependent cell motility"/>
    <property type="evidence" value="ECO:0007669"/>
    <property type="project" value="TreeGrafter"/>
</dbReference>
<dbReference type="GO" id="GO:0052621">
    <property type="term" value="F:diguanylate cyclase activity"/>
    <property type="evidence" value="ECO:0007669"/>
    <property type="project" value="TreeGrafter"/>
</dbReference>
<keyword evidence="4" id="KW-1185">Reference proteome</keyword>
<dbReference type="InterPro" id="IPR029787">
    <property type="entry name" value="Nucleotide_cyclase"/>
</dbReference>
<dbReference type="Proteomes" id="UP000286268">
    <property type="component" value="Chromosome"/>
</dbReference>
<dbReference type="InterPro" id="IPR043128">
    <property type="entry name" value="Rev_trsase/Diguanyl_cyclase"/>
</dbReference>
<evidence type="ECO:0000256" key="1">
    <source>
        <dbReference type="SAM" id="Phobius"/>
    </source>
</evidence>
<evidence type="ECO:0000313" key="3">
    <source>
        <dbReference type="EMBL" id="QAA35149.1"/>
    </source>
</evidence>
<keyword evidence="1" id="KW-0812">Transmembrane</keyword>
<dbReference type="GO" id="GO:0005886">
    <property type="term" value="C:plasma membrane"/>
    <property type="evidence" value="ECO:0007669"/>
    <property type="project" value="TreeGrafter"/>
</dbReference>
<dbReference type="SMART" id="SM00267">
    <property type="entry name" value="GGDEF"/>
    <property type="match status" value="1"/>
</dbReference>
<dbReference type="Gene3D" id="3.30.70.270">
    <property type="match status" value="1"/>
</dbReference>
<feature type="transmembrane region" description="Helical" evidence="1">
    <location>
        <begin position="37"/>
        <end position="56"/>
    </location>
</feature>
<sequence length="231" mass="26610">MDRILNKFTPFIISLNVIILHILGYVLDLYAPRKYIFIIWTSIAFIDAVFAFRCGMMMKDLRILAYTDKLTELYNRRFFVGKMVDEMKKLKDNDLGISLLMIDVDNFKIINDTYGHSSGDLVLKELANIIKPNIRARDTITRFGGEEFAIILPETNKEKAIIVAEKIRNLVASHVFRFKEDERNVTISIGVVSVRDQVDTQLLIDLADRALYKAKERRNTVVFSELGDLVV</sequence>
<dbReference type="PROSITE" id="PS50887">
    <property type="entry name" value="GGDEF"/>
    <property type="match status" value="1"/>
</dbReference>
<accession>A0A410E1D4</accession>
<dbReference type="PANTHER" id="PTHR45138:SF9">
    <property type="entry name" value="DIGUANYLATE CYCLASE DGCM-RELATED"/>
    <property type="match status" value="1"/>
</dbReference>
<dbReference type="AlphaFoldDB" id="A0A410E1D4"/>
<dbReference type="GO" id="GO:0043709">
    <property type="term" value="P:cell adhesion involved in single-species biofilm formation"/>
    <property type="evidence" value="ECO:0007669"/>
    <property type="project" value="TreeGrafter"/>
</dbReference>